<protein>
    <submittedName>
        <fullName evidence="1">Uncharacterized protein</fullName>
    </submittedName>
</protein>
<dbReference type="AlphaFoldDB" id="A0A1D6IJ81"/>
<dbReference type="PANTHER" id="PTHR37229:SF2">
    <property type="entry name" value="6,7-DIMETHYL-8-RIBITYLLUMAZINE SYNTHASE"/>
    <property type="match status" value="1"/>
</dbReference>
<organism evidence="1">
    <name type="scientific">Zea mays</name>
    <name type="common">Maize</name>
    <dbReference type="NCBI Taxonomy" id="4577"/>
    <lineage>
        <taxon>Eukaryota</taxon>
        <taxon>Viridiplantae</taxon>
        <taxon>Streptophyta</taxon>
        <taxon>Embryophyta</taxon>
        <taxon>Tracheophyta</taxon>
        <taxon>Spermatophyta</taxon>
        <taxon>Magnoliopsida</taxon>
        <taxon>Liliopsida</taxon>
        <taxon>Poales</taxon>
        <taxon>Poaceae</taxon>
        <taxon>PACMAD clade</taxon>
        <taxon>Panicoideae</taxon>
        <taxon>Andropogonodae</taxon>
        <taxon>Andropogoneae</taxon>
        <taxon>Tripsacinae</taxon>
        <taxon>Zea</taxon>
    </lineage>
</organism>
<dbReference type="EMBL" id="CM007650">
    <property type="protein sequence ID" value="ONM59517.1"/>
    <property type="molecule type" value="Genomic_DNA"/>
</dbReference>
<gene>
    <name evidence="1" type="ORF">ZEAMMB73_Zm00001d022108</name>
</gene>
<reference evidence="1" key="1">
    <citation type="submission" date="2015-12" db="EMBL/GenBank/DDBJ databases">
        <title>Update maize B73 reference genome by single molecule sequencing technologies.</title>
        <authorList>
            <consortium name="Maize Genome Sequencing Project"/>
            <person name="Ware D."/>
        </authorList>
    </citation>
    <scope>NUCLEOTIDE SEQUENCE [LARGE SCALE GENOMIC DNA]</scope>
    <source>
        <tissue evidence="1">Seedling</tissue>
    </source>
</reference>
<dbReference type="PANTHER" id="PTHR37229">
    <property type="entry name" value="6,7-DIMETHYL-8-RIBITYLLUMAZINE SYNTHASE"/>
    <property type="match status" value="1"/>
</dbReference>
<dbReference type="InParanoid" id="A0A1D6IJ81"/>
<proteinExistence type="predicted"/>
<dbReference type="STRING" id="4577.A0A1D6IJ81"/>
<dbReference type="IntAct" id="A0A1D6IJ81">
    <property type="interactions" value="7"/>
</dbReference>
<name>A0A1D6IJ81_MAIZE</name>
<dbReference type="ExpressionAtlas" id="A0A1D6IJ81">
    <property type="expression patterns" value="baseline and differential"/>
</dbReference>
<evidence type="ECO:0000313" key="1">
    <source>
        <dbReference type="EMBL" id="ONM59517.1"/>
    </source>
</evidence>
<sequence length="294" mass="31735">MASDDGLKTEAPNTRAPQAAACQLSVSPPIAMLAYLLHGPAAAIAAAPSAFLLRSLPPAKTPFLSSLPRPVSPRRAAAAAFAFNPAAAAAPIVASLLEGPVLVWAGRLCLYYALLHVGLAGSPRNPFLSHEIGGEDGAGDSDLGFSKWAEKLRGGASGFVQFSKFCLPDYNCEKDAQHKRKLTSKWKPTTKGTLKRTYRVRSTDEGRRILKEIASVLSQDDHFVDASSHKGCQIRRESAHGESVCCYNVRALFDELPTPHLLLEITPFPAGQLTDNDYRKAERLEMVLRLSTSI</sequence>
<dbReference type="FunCoup" id="A0A1D6IJ81">
    <property type="interactions" value="2911"/>
</dbReference>
<accession>A0A1D6IJ81</accession>